<dbReference type="EC" id="6.3.4.-" evidence="2"/>
<dbReference type="RefSeq" id="WP_349111020.1">
    <property type="nucleotide sequence ID" value="NZ_JBBNIN010000011.1"/>
</dbReference>
<evidence type="ECO:0000256" key="1">
    <source>
        <dbReference type="ARBA" id="ARBA00022694"/>
    </source>
</evidence>
<keyword evidence="2" id="KW-0820">tRNA-binding</keyword>
<keyword evidence="2" id="KW-0694">RNA-binding</keyword>
<dbReference type="PANTHER" id="PTHR37825:SF1">
    <property type="entry name" value="TRNA(MET) CYTIDINE ACETATE LIGASE"/>
    <property type="match status" value="1"/>
</dbReference>
<comment type="subcellular location">
    <subcellularLocation>
        <location evidence="2">Cytoplasm</location>
    </subcellularLocation>
</comment>
<dbReference type="Gene3D" id="3.40.50.620">
    <property type="entry name" value="HUPs"/>
    <property type="match status" value="1"/>
</dbReference>
<accession>A0ABV1IXH7</accession>
<comment type="function">
    <text evidence="2">Catalyzes the formation of N(4)-acetylcytidine (ac(4)C) at the wobble position of elongator tRNA(Met), using acetate and ATP as substrates. First activates an acetate ion to form acetyladenylate (Ac-AMP) and then transfers the acetyl group to tRNA to form ac(4)C34.</text>
</comment>
<protein>
    <recommendedName>
        <fullName evidence="2">tRNA(Met) cytidine acetate ligase</fullName>
        <ecNumber evidence="2">6.3.4.-</ecNumber>
    </recommendedName>
</protein>
<evidence type="ECO:0000313" key="4">
    <source>
        <dbReference type="Proteomes" id="UP001482154"/>
    </source>
</evidence>
<gene>
    <name evidence="2" type="primary">tmcAL</name>
    <name evidence="3" type="ORF">AAAU51_08680</name>
</gene>
<dbReference type="PANTHER" id="PTHR37825">
    <property type="entry name" value="TRNA(MET) CYTIDINE ACETATE LIGASE"/>
    <property type="match status" value="1"/>
</dbReference>
<dbReference type="Proteomes" id="UP001482154">
    <property type="component" value="Unassembled WGS sequence"/>
</dbReference>
<sequence>MKTAAIICEYNPFHNGHKYHIMETKKKTGAKRVIALMSGNYVQRGTPAIMDKKIRAHAALLCGVDLVIELPLFAAASSAPDFAMGAVALLDKLGVVDYLSFGSECQEINKLKAIASFLIKYENEIESGIKDFMSLGHSYPKAKELYLTTHLKDASMIQILKQPNNILGIEYLKALIRLNSSITPVCVERIANDHHSTDLTPSISSATSIRSTLEQNLIEPLFSRVPDSLHDLYKHHYQHDFPVCSDDFSLLLQTSIHSTDDLTKIVGISKDFSDRLMKKLRPDQSFEDLILACKSKNITWSKTSRNLLHIMLGMTDSKFLLAKKYHMAPYYQILGFRRDSSSLIGAIKKETSLPMVRHLRPLHDPLEKEQQILLSVDQYAHQIYQAVIGQKFHTILKDEQIIV</sequence>
<keyword evidence="1 2" id="KW-0819">tRNA processing</keyword>
<comment type="catalytic activity">
    <reaction evidence="2">
        <text>cytidine(34) in elongator tRNA(Met) + acetate + ATP = N(4)-acetylcytidine(34) in elongator tRNA(Met) + AMP + diphosphate</text>
        <dbReference type="Rhea" id="RHEA:58144"/>
        <dbReference type="Rhea" id="RHEA-COMP:10693"/>
        <dbReference type="Rhea" id="RHEA-COMP:10694"/>
        <dbReference type="ChEBI" id="CHEBI:30089"/>
        <dbReference type="ChEBI" id="CHEBI:30616"/>
        <dbReference type="ChEBI" id="CHEBI:33019"/>
        <dbReference type="ChEBI" id="CHEBI:74900"/>
        <dbReference type="ChEBI" id="CHEBI:82748"/>
        <dbReference type="ChEBI" id="CHEBI:456215"/>
    </reaction>
</comment>
<name>A0ABV1IXH7_9FIRM</name>
<evidence type="ECO:0000313" key="3">
    <source>
        <dbReference type="EMBL" id="MEQ2711246.1"/>
    </source>
</evidence>
<dbReference type="HAMAP" id="MF_01539">
    <property type="entry name" value="TmcAL"/>
    <property type="match status" value="1"/>
</dbReference>
<keyword evidence="2" id="KW-0963">Cytoplasm</keyword>
<evidence type="ECO:0000256" key="2">
    <source>
        <dbReference type="HAMAP-Rule" id="MF_01539"/>
    </source>
</evidence>
<dbReference type="EMBL" id="JBBNIN010000011">
    <property type="protein sequence ID" value="MEQ2711246.1"/>
    <property type="molecule type" value="Genomic_DNA"/>
</dbReference>
<dbReference type="SUPFAM" id="SSF52374">
    <property type="entry name" value="Nucleotidylyl transferase"/>
    <property type="match status" value="1"/>
</dbReference>
<keyword evidence="2" id="KW-0547">Nucleotide-binding</keyword>
<reference evidence="3 4" key="1">
    <citation type="submission" date="2024-04" db="EMBL/GenBank/DDBJ databases">
        <title>Human intestinal bacterial collection.</title>
        <authorList>
            <person name="Pauvert C."/>
            <person name="Hitch T.C.A."/>
            <person name="Clavel T."/>
        </authorList>
    </citation>
    <scope>NUCLEOTIDE SEQUENCE [LARGE SCALE GENOMIC DNA]</scope>
    <source>
        <strain evidence="3 4">CLA-AA-H249</strain>
    </source>
</reference>
<keyword evidence="4" id="KW-1185">Reference proteome</keyword>
<keyword evidence="2" id="KW-0436">Ligase</keyword>
<comment type="similarity">
    <text evidence="2">Belongs to the TmcAL family.</text>
</comment>
<feature type="binding site" evidence="2">
    <location>
        <begin position="189"/>
        <end position="190"/>
    </location>
    <ligand>
        <name>ATP</name>
        <dbReference type="ChEBI" id="CHEBI:30616"/>
    </ligand>
</feature>
<feature type="binding site" evidence="2">
    <location>
        <position position="164"/>
    </location>
    <ligand>
        <name>ATP</name>
        <dbReference type="ChEBI" id="CHEBI:30616"/>
    </ligand>
</feature>
<comment type="caution">
    <text evidence="3">The sequence shown here is derived from an EMBL/GenBank/DDBJ whole genome shotgun (WGS) entry which is preliminary data.</text>
</comment>
<dbReference type="Pfam" id="PF05636">
    <property type="entry name" value="HIGH_NTase1"/>
    <property type="match status" value="1"/>
</dbReference>
<proteinExistence type="inferred from homology"/>
<feature type="binding site" evidence="2">
    <location>
        <begin position="7"/>
        <end position="20"/>
    </location>
    <ligand>
        <name>ATP</name>
        <dbReference type="ChEBI" id="CHEBI:30616"/>
    </ligand>
</feature>
<dbReference type="InterPro" id="IPR008513">
    <property type="entry name" value="tRNA(Met)_cyd_acetate_ligase"/>
</dbReference>
<organism evidence="3 4">
    <name type="scientific">Anaerostipes amylophilus</name>
    <dbReference type="NCBI Taxonomy" id="2981779"/>
    <lineage>
        <taxon>Bacteria</taxon>
        <taxon>Bacillati</taxon>
        <taxon>Bacillota</taxon>
        <taxon>Clostridia</taxon>
        <taxon>Lachnospirales</taxon>
        <taxon>Lachnospiraceae</taxon>
        <taxon>Anaerostipes</taxon>
    </lineage>
</organism>
<dbReference type="InterPro" id="IPR014729">
    <property type="entry name" value="Rossmann-like_a/b/a_fold"/>
</dbReference>
<feature type="binding site" evidence="2">
    <location>
        <position position="102"/>
    </location>
    <ligand>
        <name>ATP</name>
        <dbReference type="ChEBI" id="CHEBI:30616"/>
    </ligand>
</feature>
<keyword evidence="2" id="KW-0067">ATP-binding</keyword>